<evidence type="ECO:0000313" key="2">
    <source>
        <dbReference type="Proteomes" id="UP000306319"/>
    </source>
</evidence>
<gene>
    <name evidence="1" type="ORF">E5331_04720</name>
</gene>
<dbReference type="Proteomes" id="UP000306319">
    <property type="component" value="Unassembled WGS sequence"/>
</dbReference>
<sequence>MEKYQRIDALSRTQLLFGESKMKRINNVKVIIFGIGGVGSWCAESLIRSGVRHLTIVDGDKVCVSNINRQRMATIHSIGMAKVDEMKKILLSLSPDAEIMAINEVYCAETANQFRLEEYDYIIDAIDSLDDKALLIENATNTNAKLFSSMGAALKIDPTKVKVAEFWKVTGCPLARALRQKFKRNGIKPKRKFLCVYSEERLKNCSIEQSESKDNHKANGSLMHITAIFGLTIAGLILKNLYEDI</sequence>
<reference evidence="1" key="1">
    <citation type="submission" date="2019-04" db="EMBL/GenBank/DDBJ databases">
        <title>Microbes associate with the intestines of laboratory mice.</title>
        <authorList>
            <person name="Navarre W."/>
            <person name="Wong E."/>
            <person name="Huang K."/>
            <person name="Tropini C."/>
            <person name="Ng K."/>
            <person name="Yu B."/>
        </authorList>
    </citation>
    <scope>NUCLEOTIDE SEQUENCE</scope>
    <source>
        <strain evidence="1">NM04_E33</strain>
    </source>
</reference>
<accession>A0AC61RIX1</accession>
<comment type="caution">
    <text evidence="1">The sequence shown here is derived from an EMBL/GenBank/DDBJ whole genome shotgun (WGS) entry which is preliminary data.</text>
</comment>
<evidence type="ECO:0000313" key="1">
    <source>
        <dbReference type="EMBL" id="TGY79684.1"/>
    </source>
</evidence>
<dbReference type="EMBL" id="SRYB01000005">
    <property type="protein sequence ID" value="TGY79684.1"/>
    <property type="molecule type" value="Genomic_DNA"/>
</dbReference>
<name>A0AC61RIX1_9BACT</name>
<protein>
    <submittedName>
        <fullName evidence="1">tRNA threonylcarbamoyladenosine dehydratase</fullName>
    </submittedName>
</protein>
<keyword evidence="2" id="KW-1185">Reference proteome</keyword>
<proteinExistence type="predicted"/>
<organism evidence="1 2">
    <name type="scientific">Lepagella muris</name>
    <dbReference type="NCBI Taxonomy" id="3032870"/>
    <lineage>
        <taxon>Bacteria</taxon>
        <taxon>Pseudomonadati</taxon>
        <taxon>Bacteroidota</taxon>
        <taxon>Bacteroidia</taxon>
        <taxon>Bacteroidales</taxon>
        <taxon>Muribaculaceae</taxon>
        <taxon>Lepagella</taxon>
    </lineage>
</organism>